<protein>
    <submittedName>
        <fullName evidence="9">Response regulator transcription factor</fullName>
    </submittedName>
</protein>
<proteinExistence type="predicted"/>
<dbReference type="InterPro" id="IPR011006">
    <property type="entry name" value="CheY-like_superfamily"/>
</dbReference>
<dbReference type="Pfam" id="PF00196">
    <property type="entry name" value="GerE"/>
    <property type="match status" value="1"/>
</dbReference>
<dbReference type="Proteomes" id="UP000824083">
    <property type="component" value="Unassembled WGS sequence"/>
</dbReference>
<keyword evidence="4" id="KW-0238">DNA-binding</keyword>
<dbReference type="GO" id="GO:0003677">
    <property type="term" value="F:DNA binding"/>
    <property type="evidence" value="ECO:0007669"/>
    <property type="project" value="UniProtKB-KW"/>
</dbReference>
<name>A0A9D1IFV1_9BURK</name>
<evidence type="ECO:0000259" key="8">
    <source>
        <dbReference type="PROSITE" id="PS50110"/>
    </source>
</evidence>
<sequence>MQQNNTPLVRIVDDDEGIRNSMAFLLEGEGWEVKTYRDGSQFLASNDFSRPGCIILDVRMPNMSGLGLQTHLNEMGVDLPIIFLSGHGDIDMAVHTMKNGAVEFLQKPVREERLFKVVHDVITEYMNRQEQMADVIEFKNRLKNLTQREREVVNLISLGKSNKEVAEQLGISEKTAQVHRGAAYRKLEIHNATEIARLLMRAKEDPQIQ</sequence>
<dbReference type="PANTHER" id="PTHR44688">
    <property type="entry name" value="DNA-BINDING TRANSCRIPTIONAL ACTIVATOR DEVR_DOSR"/>
    <property type="match status" value="1"/>
</dbReference>
<dbReference type="SUPFAM" id="SSF52172">
    <property type="entry name" value="CheY-like"/>
    <property type="match status" value="1"/>
</dbReference>
<comment type="caution">
    <text evidence="9">The sequence shown here is derived from an EMBL/GenBank/DDBJ whole genome shotgun (WGS) entry which is preliminary data.</text>
</comment>
<dbReference type="Gene3D" id="1.10.10.10">
    <property type="entry name" value="Winged helix-like DNA-binding domain superfamily/Winged helix DNA-binding domain"/>
    <property type="match status" value="1"/>
</dbReference>
<evidence type="ECO:0000313" key="10">
    <source>
        <dbReference type="Proteomes" id="UP000824083"/>
    </source>
</evidence>
<dbReference type="InterPro" id="IPR036388">
    <property type="entry name" value="WH-like_DNA-bd_sf"/>
</dbReference>
<dbReference type="GO" id="GO:0006355">
    <property type="term" value="P:regulation of DNA-templated transcription"/>
    <property type="evidence" value="ECO:0007669"/>
    <property type="project" value="InterPro"/>
</dbReference>
<dbReference type="PANTHER" id="PTHR44688:SF16">
    <property type="entry name" value="DNA-BINDING TRANSCRIPTIONAL ACTIVATOR DEVR_DOSR"/>
    <property type="match status" value="1"/>
</dbReference>
<keyword evidence="3" id="KW-0805">Transcription regulation</keyword>
<reference evidence="9" key="1">
    <citation type="submission" date="2020-10" db="EMBL/GenBank/DDBJ databases">
        <authorList>
            <person name="Gilroy R."/>
        </authorList>
    </citation>
    <scope>NUCLEOTIDE SEQUENCE</scope>
    <source>
        <strain evidence="9">7463</strain>
    </source>
</reference>
<gene>
    <name evidence="9" type="ORF">IAC56_00130</name>
</gene>
<dbReference type="Pfam" id="PF00072">
    <property type="entry name" value="Response_reg"/>
    <property type="match status" value="1"/>
</dbReference>
<keyword evidence="5" id="KW-0804">Transcription</keyword>
<dbReference type="PRINTS" id="PR00038">
    <property type="entry name" value="HTHLUXR"/>
</dbReference>
<dbReference type="CDD" id="cd17537">
    <property type="entry name" value="REC_FixJ"/>
    <property type="match status" value="1"/>
</dbReference>
<evidence type="ECO:0000256" key="3">
    <source>
        <dbReference type="ARBA" id="ARBA00023015"/>
    </source>
</evidence>
<evidence type="ECO:0000256" key="2">
    <source>
        <dbReference type="ARBA" id="ARBA00023012"/>
    </source>
</evidence>
<keyword evidence="1 6" id="KW-0597">Phosphoprotein</keyword>
<dbReference type="FunFam" id="3.40.50.2300:FF:000018">
    <property type="entry name" value="DNA-binding transcriptional regulator NtrC"/>
    <property type="match status" value="1"/>
</dbReference>
<dbReference type="InterPro" id="IPR001789">
    <property type="entry name" value="Sig_transdc_resp-reg_receiver"/>
</dbReference>
<dbReference type="SUPFAM" id="SSF46894">
    <property type="entry name" value="C-terminal effector domain of the bipartite response regulators"/>
    <property type="match status" value="1"/>
</dbReference>
<evidence type="ECO:0000256" key="5">
    <source>
        <dbReference type="ARBA" id="ARBA00023163"/>
    </source>
</evidence>
<evidence type="ECO:0000256" key="1">
    <source>
        <dbReference type="ARBA" id="ARBA00022553"/>
    </source>
</evidence>
<feature type="modified residue" description="4-aspartylphosphate" evidence="6">
    <location>
        <position position="57"/>
    </location>
</feature>
<dbReference type="GO" id="GO:0000160">
    <property type="term" value="P:phosphorelay signal transduction system"/>
    <property type="evidence" value="ECO:0007669"/>
    <property type="project" value="UniProtKB-KW"/>
</dbReference>
<keyword evidence="2" id="KW-0902">Two-component regulatory system</keyword>
<dbReference type="SMART" id="SM00448">
    <property type="entry name" value="REC"/>
    <property type="match status" value="1"/>
</dbReference>
<dbReference type="PROSITE" id="PS50043">
    <property type="entry name" value="HTH_LUXR_2"/>
    <property type="match status" value="1"/>
</dbReference>
<accession>A0A9D1IFV1</accession>
<evidence type="ECO:0000313" key="9">
    <source>
        <dbReference type="EMBL" id="HIU36680.1"/>
    </source>
</evidence>
<dbReference type="EMBL" id="DVMY01000004">
    <property type="protein sequence ID" value="HIU36680.1"/>
    <property type="molecule type" value="Genomic_DNA"/>
</dbReference>
<dbReference type="AlphaFoldDB" id="A0A9D1IFV1"/>
<dbReference type="InterPro" id="IPR000792">
    <property type="entry name" value="Tscrpt_reg_LuxR_C"/>
</dbReference>
<reference evidence="9" key="2">
    <citation type="journal article" date="2021" name="PeerJ">
        <title>Extensive microbial diversity within the chicken gut microbiome revealed by metagenomics and culture.</title>
        <authorList>
            <person name="Gilroy R."/>
            <person name="Ravi A."/>
            <person name="Getino M."/>
            <person name="Pursley I."/>
            <person name="Horton D.L."/>
            <person name="Alikhan N.F."/>
            <person name="Baker D."/>
            <person name="Gharbi K."/>
            <person name="Hall N."/>
            <person name="Watson M."/>
            <person name="Adriaenssens E.M."/>
            <person name="Foster-Nyarko E."/>
            <person name="Jarju S."/>
            <person name="Secka A."/>
            <person name="Antonio M."/>
            <person name="Oren A."/>
            <person name="Chaudhuri R.R."/>
            <person name="La Ragione R."/>
            <person name="Hildebrand F."/>
            <person name="Pallen M.J."/>
        </authorList>
    </citation>
    <scope>NUCLEOTIDE SEQUENCE</scope>
    <source>
        <strain evidence="9">7463</strain>
    </source>
</reference>
<evidence type="ECO:0000259" key="7">
    <source>
        <dbReference type="PROSITE" id="PS50043"/>
    </source>
</evidence>
<dbReference type="SMART" id="SM00421">
    <property type="entry name" value="HTH_LUXR"/>
    <property type="match status" value="1"/>
</dbReference>
<dbReference type="CDD" id="cd06170">
    <property type="entry name" value="LuxR_C_like"/>
    <property type="match status" value="1"/>
</dbReference>
<organism evidence="9 10">
    <name type="scientific">Candidatus Aphodousia faecigallinarum</name>
    <dbReference type="NCBI Taxonomy" id="2840677"/>
    <lineage>
        <taxon>Bacteria</taxon>
        <taxon>Pseudomonadati</taxon>
        <taxon>Pseudomonadota</taxon>
        <taxon>Betaproteobacteria</taxon>
        <taxon>Burkholderiales</taxon>
        <taxon>Sutterellaceae</taxon>
        <taxon>Sutterellaceae incertae sedis</taxon>
        <taxon>Candidatus Aphodousia</taxon>
    </lineage>
</organism>
<dbReference type="PROSITE" id="PS50110">
    <property type="entry name" value="RESPONSE_REGULATORY"/>
    <property type="match status" value="1"/>
</dbReference>
<feature type="domain" description="Response regulatory" evidence="8">
    <location>
        <begin position="8"/>
        <end position="122"/>
    </location>
</feature>
<feature type="domain" description="HTH luxR-type" evidence="7">
    <location>
        <begin position="138"/>
        <end position="203"/>
    </location>
</feature>
<dbReference type="Gene3D" id="3.40.50.2300">
    <property type="match status" value="1"/>
</dbReference>
<evidence type="ECO:0000256" key="6">
    <source>
        <dbReference type="PROSITE-ProRule" id="PRU00169"/>
    </source>
</evidence>
<evidence type="ECO:0000256" key="4">
    <source>
        <dbReference type="ARBA" id="ARBA00023125"/>
    </source>
</evidence>
<dbReference type="InterPro" id="IPR016032">
    <property type="entry name" value="Sig_transdc_resp-reg_C-effctor"/>
</dbReference>